<gene>
    <name evidence="1" type="ORF">FOKN1_2954</name>
</gene>
<accession>A0A1Z4VUK1</accession>
<proteinExistence type="predicted"/>
<organism evidence="1 2">
    <name type="scientific">Thiohalobacter thiocyanaticus</name>
    <dbReference type="NCBI Taxonomy" id="585455"/>
    <lineage>
        <taxon>Bacteria</taxon>
        <taxon>Pseudomonadati</taxon>
        <taxon>Pseudomonadota</taxon>
        <taxon>Gammaproteobacteria</taxon>
        <taxon>Thiohalobacterales</taxon>
        <taxon>Thiohalobacteraceae</taxon>
        <taxon>Thiohalobacter</taxon>
    </lineage>
</organism>
<sequence length="59" mass="6523">MNMPVNKRINGTEVTAKPVFKGGALPAYWVATIDNHMLLQTFPSASAVFRFAQQRPVGF</sequence>
<dbReference type="KEGG" id="ttc:FOKN1_2954"/>
<evidence type="ECO:0000313" key="2">
    <source>
        <dbReference type="Proteomes" id="UP000218765"/>
    </source>
</evidence>
<reference evidence="1 2" key="1">
    <citation type="submission" date="2017-05" db="EMBL/GenBank/DDBJ databases">
        <title>Thiocyanate degradation by Thiohalobacter thiocyanaticus FOKN1.</title>
        <authorList>
            <person name="Oshiki M."/>
            <person name="Fukushima T."/>
            <person name="Kawano S."/>
            <person name="Nakagawa J."/>
        </authorList>
    </citation>
    <scope>NUCLEOTIDE SEQUENCE [LARGE SCALE GENOMIC DNA]</scope>
    <source>
        <strain evidence="1 2">FOKN1</strain>
    </source>
</reference>
<evidence type="ECO:0000313" key="1">
    <source>
        <dbReference type="EMBL" id="BAZ95311.1"/>
    </source>
</evidence>
<dbReference type="RefSeq" id="WP_096367311.1">
    <property type="nucleotide sequence ID" value="NZ_AP018052.1"/>
</dbReference>
<keyword evidence="2" id="KW-1185">Reference proteome</keyword>
<protein>
    <submittedName>
        <fullName evidence="1">P pilus assembly protein, porin PapC</fullName>
    </submittedName>
</protein>
<dbReference type="Proteomes" id="UP000218765">
    <property type="component" value="Chromosome"/>
</dbReference>
<name>A0A1Z4VUK1_9GAMM</name>
<dbReference type="OrthoDB" id="9860424at2"/>
<dbReference type="AlphaFoldDB" id="A0A1Z4VUK1"/>
<dbReference type="EMBL" id="AP018052">
    <property type="protein sequence ID" value="BAZ95311.1"/>
    <property type="molecule type" value="Genomic_DNA"/>
</dbReference>